<proteinExistence type="predicted"/>
<dbReference type="Proteomes" id="UP000193944">
    <property type="component" value="Unassembled WGS sequence"/>
</dbReference>
<gene>
    <name evidence="1" type="ORF">BCR32DRAFT_286548</name>
</gene>
<dbReference type="AlphaFoldDB" id="A0A1Y1VVM6"/>
<evidence type="ECO:0000313" key="1">
    <source>
        <dbReference type="EMBL" id="ORX65352.1"/>
    </source>
</evidence>
<organism evidence="1 2">
    <name type="scientific">Anaeromyces robustus</name>
    <dbReference type="NCBI Taxonomy" id="1754192"/>
    <lineage>
        <taxon>Eukaryota</taxon>
        <taxon>Fungi</taxon>
        <taxon>Fungi incertae sedis</taxon>
        <taxon>Chytridiomycota</taxon>
        <taxon>Chytridiomycota incertae sedis</taxon>
        <taxon>Neocallimastigomycetes</taxon>
        <taxon>Neocallimastigales</taxon>
        <taxon>Neocallimastigaceae</taxon>
        <taxon>Anaeromyces</taxon>
    </lineage>
</organism>
<dbReference type="EMBL" id="MCFG01000466">
    <property type="protein sequence ID" value="ORX65352.1"/>
    <property type="molecule type" value="Genomic_DNA"/>
</dbReference>
<reference evidence="1 2" key="2">
    <citation type="submission" date="2016-08" db="EMBL/GenBank/DDBJ databases">
        <title>Pervasive Adenine N6-methylation of Active Genes in Fungi.</title>
        <authorList>
            <consortium name="DOE Joint Genome Institute"/>
            <person name="Mondo S.J."/>
            <person name="Dannebaum R.O."/>
            <person name="Kuo R.C."/>
            <person name="Labutti K."/>
            <person name="Haridas S."/>
            <person name="Kuo A."/>
            <person name="Salamov A."/>
            <person name="Ahrendt S.R."/>
            <person name="Lipzen A."/>
            <person name="Sullivan W."/>
            <person name="Andreopoulos W.B."/>
            <person name="Clum A."/>
            <person name="Lindquist E."/>
            <person name="Daum C."/>
            <person name="Ramamoorthy G.K."/>
            <person name="Gryganskyi A."/>
            <person name="Culley D."/>
            <person name="Magnuson J.K."/>
            <person name="James T.Y."/>
            <person name="O'Malley M.A."/>
            <person name="Stajich J.E."/>
            <person name="Spatafora J.W."/>
            <person name="Visel A."/>
            <person name="Grigoriev I.V."/>
        </authorList>
    </citation>
    <scope>NUCLEOTIDE SEQUENCE [LARGE SCALE GENOMIC DNA]</scope>
    <source>
        <strain evidence="1 2">S4</strain>
    </source>
</reference>
<sequence>MLDPATPSFLKQSMDDYFNGNKNAINKGLYGNEPIFISTNIVDVYKHDIQNKEIIHNNIWDCEYKLRFKKCLTENIITQDENTSKYKTYVKFYFLNLELYDDFLNSWKEIKIPTWGNPGILIIDGTDSENVATYTPLYLEDKVFDNLNDAKKYISDSNQINFSTVFNEIFGDG</sequence>
<comment type="caution">
    <text evidence="1">The sequence shown here is derived from an EMBL/GenBank/DDBJ whole genome shotgun (WGS) entry which is preliminary data.</text>
</comment>
<reference evidence="1 2" key="1">
    <citation type="submission" date="2016-08" db="EMBL/GenBank/DDBJ databases">
        <title>A Parts List for Fungal Cellulosomes Revealed by Comparative Genomics.</title>
        <authorList>
            <consortium name="DOE Joint Genome Institute"/>
            <person name="Haitjema C.H."/>
            <person name="Gilmore S.P."/>
            <person name="Henske J.K."/>
            <person name="Solomon K.V."/>
            <person name="De Groot R."/>
            <person name="Kuo A."/>
            <person name="Mondo S.J."/>
            <person name="Salamov A.A."/>
            <person name="Labutti K."/>
            <person name="Zhao Z."/>
            <person name="Chiniquy J."/>
            <person name="Barry K."/>
            <person name="Brewer H.M."/>
            <person name="Purvine S.O."/>
            <person name="Wright A.T."/>
            <person name="Boxma B."/>
            <person name="Van Alen T."/>
            <person name="Hackstein J.H."/>
            <person name="Baker S.E."/>
            <person name="Grigoriev I.V."/>
            <person name="O'Malley M.A."/>
        </authorList>
    </citation>
    <scope>NUCLEOTIDE SEQUENCE [LARGE SCALE GENOMIC DNA]</scope>
    <source>
        <strain evidence="1 2">S4</strain>
    </source>
</reference>
<evidence type="ECO:0000313" key="2">
    <source>
        <dbReference type="Proteomes" id="UP000193944"/>
    </source>
</evidence>
<name>A0A1Y1VVM6_9FUNG</name>
<accession>A0A1Y1VVM6</accession>
<keyword evidence="2" id="KW-1185">Reference proteome</keyword>
<protein>
    <submittedName>
        <fullName evidence="1">Uncharacterized protein</fullName>
    </submittedName>
</protein>